<evidence type="ECO:0000313" key="10">
    <source>
        <dbReference type="Proteomes" id="UP000000709"/>
    </source>
</evidence>
<dbReference type="InterPro" id="IPR013740">
    <property type="entry name" value="Redoxin"/>
</dbReference>
<proteinExistence type="inferred from homology"/>
<dbReference type="eggNOG" id="KOG0541">
    <property type="taxonomic scope" value="Eukaryota"/>
</dbReference>
<feature type="active site" description="Cysteine sulfenic acid (-SOH) intermediate" evidence="6">
    <location>
        <position position="70"/>
    </location>
</feature>
<dbReference type="FunFam" id="3.40.30.10:FF:000159">
    <property type="entry name" value="Peroxiredoxin"/>
    <property type="match status" value="1"/>
</dbReference>
<dbReference type="AlphaFoldDB" id="G3AGK5"/>
<dbReference type="HOGENOM" id="CLU_072440_3_0_1"/>
<organism evidence="10">
    <name type="scientific">Spathaspora passalidarum (strain NRRL Y-27907 / 11-Y1)</name>
    <dbReference type="NCBI Taxonomy" id="619300"/>
    <lineage>
        <taxon>Eukaryota</taxon>
        <taxon>Fungi</taxon>
        <taxon>Dikarya</taxon>
        <taxon>Ascomycota</taxon>
        <taxon>Saccharomycotina</taxon>
        <taxon>Pichiomycetes</taxon>
        <taxon>Debaryomycetaceae</taxon>
        <taxon>Spathaspora</taxon>
    </lineage>
</organism>
<reference evidence="9 10" key="1">
    <citation type="journal article" date="2011" name="Proc. Natl. Acad. Sci. U.S.A.">
        <title>Comparative genomics of xylose-fermenting fungi for enhanced biofuel production.</title>
        <authorList>
            <person name="Wohlbach D.J."/>
            <person name="Kuo A."/>
            <person name="Sato T.K."/>
            <person name="Potts K.M."/>
            <person name="Salamov A.A."/>
            <person name="LaButti K.M."/>
            <person name="Sun H."/>
            <person name="Clum A."/>
            <person name="Pangilinan J.L."/>
            <person name="Lindquist E.A."/>
            <person name="Lucas S."/>
            <person name="Lapidus A."/>
            <person name="Jin M."/>
            <person name="Gunawan C."/>
            <person name="Balan V."/>
            <person name="Dale B.E."/>
            <person name="Jeffries T.W."/>
            <person name="Zinkel R."/>
            <person name="Barry K.W."/>
            <person name="Grigoriev I.V."/>
            <person name="Gasch A.P."/>
        </authorList>
    </citation>
    <scope>NUCLEOTIDE SEQUENCE [LARGE SCALE GENOMIC DNA]</scope>
    <source>
        <strain evidence="10">NRRL Y-27907 / 11-Y1</strain>
    </source>
</reference>
<dbReference type="GO" id="GO:0042744">
    <property type="term" value="P:hydrogen peroxide catabolic process"/>
    <property type="evidence" value="ECO:0007669"/>
    <property type="project" value="TreeGrafter"/>
</dbReference>
<dbReference type="Gene3D" id="3.40.30.10">
    <property type="entry name" value="Glutaredoxin"/>
    <property type="match status" value="1"/>
</dbReference>
<dbReference type="InterPro" id="IPR036249">
    <property type="entry name" value="Thioredoxin-like_sf"/>
</dbReference>
<sequence>MFSLSRSLPKSRLFVSPLRNALRTYVAVGETLPSVDLYESSPGNAVNLAEETKSGKTIVIGAPGAFSPACSGTHIPGFVKNLRAFNDKGYQRFFVVSVNDPFVTKNWGEYLLHHTVAGQQIRFLADTNGEFTRELGLLFDATKVFGNERSKRYALLLEDGTITKAFIEPDNTSVDVSEASKVLAEA</sequence>
<dbReference type="PROSITE" id="PS51352">
    <property type="entry name" value="THIOREDOXIN_2"/>
    <property type="match status" value="1"/>
</dbReference>
<dbReference type="PANTHER" id="PTHR10430">
    <property type="entry name" value="PEROXIREDOXIN"/>
    <property type="match status" value="1"/>
</dbReference>
<keyword evidence="2 7" id="KW-0575">Peroxidase</keyword>
<dbReference type="GO" id="GO:0005829">
    <property type="term" value="C:cytosol"/>
    <property type="evidence" value="ECO:0007669"/>
    <property type="project" value="TreeGrafter"/>
</dbReference>
<dbReference type="GO" id="GO:0034599">
    <property type="term" value="P:cellular response to oxidative stress"/>
    <property type="evidence" value="ECO:0007669"/>
    <property type="project" value="InterPro"/>
</dbReference>
<evidence type="ECO:0000256" key="4">
    <source>
        <dbReference type="ARBA" id="ARBA00023002"/>
    </source>
</evidence>
<keyword evidence="10" id="KW-1185">Reference proteome</keyword>
<gene>
    <name evidence="9" type="ORF">SPAPADRAFT_58572</name>
</gene>
<comment type="function">
    <text evidence="7">Thiol-specific peroxidase that catalyzes the reduction of hydrogen peroxide and organic hydroperoxides to water and alcohols, respectively. Plays a role in cell protection against oxidative stress by detoxifying peroxides.</text>
</comment>
<dbReference type="CDD" id="cd03013">
    <property type="entry name" value="PRX5_like"/>
    <property type="match status" value="1"/>
</dbReference>
<protein>
    <recommendedName>
        <fullName evidence="8">Thioredoxin domain-containing protein</fullName>
    </recommendedName>
</protein>
<accession>G3AGK5</accession>
<dbReference type="PANTHER" id="PTHR10430:SF39">
    <property type="entry name" value="PEROXISOMAL MEMBRANE ASSOCIATED PROTEIN 20"/>
    <property type="match status" value="1"/>
</dbReference>
<evidence type="ECO:0000256" key="1">
    <source>
        <dbReference type="ARBA" id="ARBA00010505"/>
    </source>
</evidence>
<dbReference type="GO" id="GO:0008379">
    <property type="term" value="F:thioredoxin peroxidase activity"/>
    <property type="evidence" value="ECO:0007669"/>
    <property type="project" value="InterPro"/>
</dbReference>
<evidence type="ECO:0000259" key="8">
    <source>
        <dbReference type="PROSITE" id="PS51352"/>
    </source>
</evidence>
<dbReference type="EMBL" id="GL996499">
    <property type="protein sequence ID" value="EGW35344.1"/>
    <property type="molecule type" value="Genomic_DNA"/>
</dbReference>
<dbReference type="GO" id="GO:0005739">
    <property type="term" value="C:mitochondrion"/>
    <property type="evidence" value="ECO:0007669"/>
    <property type="project" value="TreeGrafter"/>
</dbReference>
<evidence type="ECO:0000256" key="2">
    <source>
        <dbReference type="ARBA" id="ARBA00022559"/>
    </source>
</evidence>
<name>G3AGK5_SPAPN</name>
<dbReference type="InParanoid" id="G3AGK5"/>
<dbReference type="InterPro" id="IPR013766">
    <property type="entry name" value="Thioredoxin_domain"/>
</dbReference>
<dbReference type="GO" id="GO:0045454">
    <property type="term" value="P:cell redox homeostasis"/>
    <property type="evidence" value="ECO:0007669"/>
    <property type="project" value="TreeGrafter"/>
</dbReference>
<dbReference type="OrthoDB" id="1882547at2759"/>
<keyword evidence="3 7" id="KW-0049">Antioxidant</keyword>
<dbReference type="KEGG" id="spaa:SPAPADRAFT_58572"/>
<comment type="similarity">
    <text evidence="1 7">Belongs to the peroxiredoxin family. Prx5 subfamily.</text>
</comment>
<feature type="domain" description="Thioredoxin" evidence="8">
    <location>
        <begin position="26"/>
        <end position="186"/>
    </location>
</feature>
<dbReference type="OMA" id="SAWGKQH"/>
<evidence type="ECO:0000256" key="5">
    <source>
        <dbReference type="ARBA" id="ARBA00023284"/>
    </source>
</evidence>
<evidence type="ECO:0000256" key="7">
    <source>
        <dbReference type="RuleBase" id="RU366011"/>
    </source>
</evidence>
<dbReference type="InterPro" id="IPR037944">
    <property type="entry name" value="PRX5-like"/>
</dbReference>
<dbReference type="Proteomes" id="UP000000709">
    <property type="component" value="Unassembled WGS sequence"/>
</dbReference>
<keyword evidence="4 7" id="KW-0560">Oxidoreductase</keyword>
<dbReference type="GO" id="GO:0005777">
    <property type="term" value="C:peroxisome"/>
    <property type="evidence" value="ECO:0007669"/>
    <property type="project" value="TreeGrafter"/>
</dbReference>
<dbReference type="GeneID" id="18872508"/>
<dbReference type="STRING" id="619300.G3AGK5"/>
<keyword evidence="5 7" id="KW-0676">Redox-active center</keyword>
<dbReference type="Pfam" id="PF08534">
    <property type="entry name" value="Redoxin"/>
    <property type="match status" value="1"/>
</dbReference>
<evidence type="ECO:0000256" key="6">
    <source>
        <dbReference type="PIRSR" id="PIRSR637944-1"/>
    </source>
</evidence>
<evidence type="ECO:0000313" key="9">
    <source>
        <dbReference type="EMBL" id="EGW35344.1"/>
    </source>
</evidence>
<dbReference type="SUPFAM" id="SSF52833">
    <property type="entry name" value="Thioredoxin-like"/>
    <property type="match status" value="1"/>
</dbReference>
<dbReference type="RefSeq" id="XP_007372756.1">
    <property type="nucleotide sequence ID" value="XM_007372694.1"/>
</dbReference>
<evidence type="ECO:0000256" key="3">
    <source>
        <dbReference type="ARBA" id="ARBA00022862"/>
    </source>
</evidence>